<keyword evidence="2" id="KW-1185">Reference proteome</keyword>
<dbReference type="Proteomes" id="UP001652680">
    <property type="component" value="Unassembled WGS sequence"/>
</dbReference>
<dbReference type="GeneID" id="123037240"/>
<sequence>MASSSNQNDFEKIMECITVAEVERIHTLSNSLEKTMLDPVALKLFRGFLESKCLTCIQCLDIHEKCAQFLAEKHPLYDSSELNILSNLGLLSHLKQRLAYRLDDGDPTSISLCLKNIKLQCRNEIEDYFFDFKASVSKKVGRVPK</sequence>
<reference evidence="2" key="1">
    <citation type="journal article" date="2021" name="Elife">
        <title>Highly contiguous assemblies of 101 drosophilid genomes.</title>
        <authorList>
            <person name="Kim B.Y."/>
            <person name="Wang J.R."/>
            <person name="Miller D.E."/>
            <person name="Barmina O."/>
            <person name="Delaney E."/>
            <person name="Thompson A."/>
            <person name="Comeault A.A."/>
            <person name="Peede D."/>
            <person name="D'Agostino E.R."/>
            <person name="Pelaez J."/>
            <person name="Aguilar J.M."/>
            <person name="Haji D."/>
            <person name="Matsunaga T."/>
            <person name="Armstrong E.E."/>
            <person name="Zych M."/>
            <person name="Ogawa Y."/>
            <person name="Stamenkovic-Radak M."/>
            <person name="Jelic M."/>
            <person name="Veselinovic M.S."/>
            <person name="Tanaskovic M."/>
            <person name="Eric P."/>
            <person name="Gao J.J."/>
            <person name="Katoh T.K."/>
            <person name="Toda M.J."/>
            <person name="Watabe H."/>
            <person name="Watada M."/>
            <person name="Davis J.S."/>
            <person name="Moyle L.C."/>
            <person name="Manoli G."/>
            <person name="Bertolini E."/>
            <person name="Kostal V."/>
            <person name="Hawley R.S."/>
            <person name="Takahashi A."/>
            <person name="Jones C.D."/>
            <person name="Price D.K."/>
            <person name="Whiteman N."/>
            <person name="Kopp A."/>
            <person name="Matute D.R."/>
            <person name="Petrov D.A."/>
        </authorList>
    </citation>
    <scope>NUCLEOTIDE SEQUENCE [LARGE SCALE GENOMIC DNA]</scope>
</reference>
<reference evidence="1" key="2">
    <citation type="submission" date="2025-05" db="UniProtKB">
        <authorList>
            <consortium name="EnsemblMetazoa"/>
        </authorList>
    </citation>
    <scope>IDENTIFICATION</scope>
</reference>
<dbReference type="RefSeq" id="XP_044313036.1">
    <property type="nucleotide sequence ID" value="XM_044457101.1"/>
</dbReference>
<organism evidence="1 2">
    <name type="scientific">Drosophila rhopaloa</name>
    <name type="common">Fruit fly</name>
    <dbReference type="NCBI Taxonomy" id="1041015"/>
    <lineage>
        <taxon>Eukaryota</taxon>
        <taxon>Metazoa</taxon>
        <taxon>Ecdysozoa</taxon>
        <taxon>Arthropoda</taxon>
        <taxon>Hexapoda</taxon>
        <taxon>Insecta</taxon>
        <taxon>Pterygota</taxon>
        <taxon>Neoptera</taxon>
        <taxon>Endopterygota</taxon>
        <taxon>Diptera</taxon>
        <taxon>Brachycera</taxon>
        <taxon>Muscomorpha</taxon>
        <taxon>Ephydroidea</taxon>
        <taxon>Drosophilidae</taxon>
        <taxon>Drosophila</taxon>
        <taxon>Sophophora</taxon>
    </lineage>
</organism>
<accession>A0ABM5J2J0</accession>
<evidence type="ECO:0000313" key="2">
    <source>
        <dbReference type="Proteomes" id="UP001652680"/>
    </source>
</evidence>
<dbReference type="SUPFAM" id="SSF48097">
    <property type="entry name" value="Regulator of G-protein signaling, RGS"/>
    <property type="match status" value="1"/>
</dbReference>
<dbReference type="RefSeq" id="XP_044313037.1">
    <property type="nucleotide sequence ID" value="XM_044457102.1"/>
</dbReference>
<dbReference type="EnsemblMetazoa" id="XM_044457101.1">
    <property type="protein sequence ID" value="XP_044313036.1"/>
    <property type="gene ID" value="LOC123037240"/>
</dbReference>
<name>A0ABM5J2J0_DRORH</name>
<proteinExistence type="predicted"/>
<protein>
    <submittedName>
        <fullName evidence="1">Uncharacterized protein</fullName>
    </submittedName>
</protein>
<dbReference type="EnsemblMetazoa" id="XM_044457102.1">
    <property type="protein sequence ID" value="XP_044313037.1"/>
    <property type="gene ID" value="LOC123037241"/>
</dbReference>
<dbReference type="GeneID" id="123037241"/>
<evidence type="ECO:0000313" key="1">
    <source>
        <dbReference type="EnsemblMetazoa" id="XP_044313037.1"/>
    </source>
</evidence>
<dbReference type="InterPro" id="IPR036305">
    <property type="entry name" value="RGS_sf"/>
</dbReference>